<reference evidence="3" key="1">
    <citation type="journal article" date="2008" name="Nat. Genet.">
        <title>The Pristionchus pacificus genome provides a unique perspective on nematode lifestyle and parasitism.</title>
        <authorList>
            <person name="Dieterich C."/>
            <person name="Clifton S.W."/>
            <person name="Schuster L.N."/>
            <person name="Chinwalla A."/>
            <person name="Delehaunty K."/>
            <person name="Dinkelacker I."/>
            <person name="Fulton L."/>
            <person name="Fulton R."/>
            <person name="Godfrey J."/>
            <person name="Minx P."/>
            <person name="Mitreva M."/>
            <person name="Roeseler W."/>
            <person name="Tian H."/>
            <person name="Witte H."/>
            <person name="Yang S.P."/>
            <person name="Wilson R.K."/>
            <person name="Sommer R.J."/>
        </authorList>
    </citation>
    <scope>NUCLEOTIDE SEQUENCE [LARGE SCALE GENOMIC DNA]</scope>
    <source>
        <strain evidence="3">PS312</strain>
    </source>
</reference>
<reference evidence="2" key="2">
    <citation type="submission" date="2022-06" db="UniProtKB">
        <authorList>
            <consortium name="EnsemblMetazoa"/>
        </authorList>
    </citation>
    <scope>IDENTIFICATION</scope>
    <source>
        <strain evidence="2">PS312</strain>
    </source>
</reference>
<protein>
    <submittedName>
        <fullName evidence="2">Uncharacterized protein</fullName>
    </submittedName>
</protein>
<accession>A0A2A6BUU2</accession>
<dbReference type="Proteomes" id="UP000005239">
    <property type="component" value="Unassembled WGS sequence"/>
</dbReference>
<dbReference type="AlphaFoldDB" id="A0A2A6BUU2"/>
<sequence length="262" mass="29104">SVPTLAIKDGEETQLSGKKEGVEPQEETPCHSLPAPEAPRHSPSNPPNSPIRSRVPPTIAHIDTGVVEKAVPADPTSTEKEKQKALRPNHYIDPHSLALIQKMYDEDIREIDAAAKSTSSSSNNMPPAARHVTKPPCAPSQETDWPSGDRRGGVLRHGRRARGQREKKELHKGEHRHDEEDDECERPRCLARRKKDMKGETQTYIDFTQENGNTEHGNTGERNDFIELASIVHDAGFDADAIEFYKPPSSKPPLNLDDITTL</sequence>
<accession>A0A8R1YC38</accession>
<dbReference type="EnsemblMetazoa" id="PPA09372.1">
    <property type="protein sequence ID" value="PPA09372.1"/>
    <property type="gene ID" value="WBGene00098926"/>
</dbReference>
<gene>
    <name evidence="2" type="primary">WBGene00098926</name>
</gene>
<evidence type="ECO:0000313" key="3">
    <source>
        <dbReference type="Proteomes" id="UP000005239"/>
    </source>
</evidence>
<feature type="compositionally biased region" description="Low complexity" evidence="1">
    <location>
        <begin position="114"/>
        <end position="129"/>
    </location>
</feature>
<feature type="compositionally biased region" description="Basic residues" evidence="1">
    <location>
        <begin position="153"/>
        <end position="162"/>
    </location>
</feature>
<feature type="compositionally biased region" description="Basic and acidic residues" evidence="1">
    <location>
        <begin position="163"/>
        <end position="178"/>
    </location>
</feature>
<feature type="region of interest" description="Disordered" evidence="1">
    <location>
        <begin position="114"/>
        <end position="185"/>
    </location>
</feature>
<organism evidence="2 3">
    <name type="scientific">Pristionchus pacificus</name>
    <name type="common">Parasitic nematode worm</name>
    <dbReference type="NCBI Taxonomy" id="54126"/>
    <lineage>
        <taxon>Eukaryota</taxon>
        <taxon>Metazoa</taxon>
        <taxon>Ecdysozoa</taxon>
        <taxon>Nematoda</taxon>
        <taxon>Chromadorea</taxon>
        <taxon>Rhabditida</taxon>
        <taxon>Rhabditina</taxon>
        <taxon>Diplogasteromorpha</taxon>
        <taxon>Diplogasteroidea</taxon>
        <taxon>Neodiplogasteridae</taxon>
        <taxon>Pristionchus</taxon>
    </lineage>
</organism>
<keyword evidence="3" id="KW-1185">Reference proteome</keyword>
<evidence type="ECO:0000256" key="1">
    <source>
        <dbReference type="SAM" id="MobiDB-lite"/>
    </source>
</evidence>
<feature type="region of interest" description="Disordered" evidence="1">
    <location>
        <begin position="1"/>
        <end position="90"/>
    </location>
</feature>
<name>A0A2A6BUU2_PRIPA</name>
<evidence type="ECO:0000313" key="2">
    <source>
        <dbReference type="EnsemblMetazoa" id="PPA09372.1"/>
    </source>
</evidence>
<proteinExistence type="predicted"/>